<evidence type="ECO:0000256" key="1">
    <source>
        <dbReference type="SAM" id="Phobius"/>
    </source>
</evidence>
<reference evidence="2" key="1">
    <citation type="submission" date="2018-01" db="EMBL/GenBank/DDBJ databases">
        <title>An insight into the sialome of Amazonian anophelines.</title>
        <authorList>
            <person name="Ribeiro J.M."/>
            <person name="Scarpassa V."/>
            <person name="Calvo E."/>
        </authorList>
    </citation>
    <scope>NUCLEOTIDE SEQUENCE</scope>
    <source>
        <tissue evidence="2">Salivary glands</tissue>
    </source>
</reference>
<keyword evidence="1" id="KW-0812">Transmembrane</keyword>
<organism evidence="2">
    <name type="scientific">Anopheles braziliensis</name>
    <dbReference type="NCBI Taxonomy" id="58242"/>
    <lineage>
        <taxon>Eukaryota</taxon>
        <taxon>Metazoa</taxon>
        <taxon>Ecdysozoa</taxon>
        <taxon>Arthropoda</taxon>
        <taxon>Hexapoda</taxon>
        <taxon>Insecta</taxon>
        <taxon>Pterygota</taxon>
        <taxon>Neoptera</taxon>
        <taxon>Endopterygota</taxon>
        <taxon>Diptera</taxon>
        <taxon>Nematocera</taxon>
        <taxon>Culicoidea</taxon>
        <taxon>Culicidae</taxon>
        <taxon>Anophelinae</taxon>
        <taxon>Anopheles</taxon>
    </lineage>
</organism>
<sequence length="115" mass="12921">MVAMVVAFLFHTTLPCWLGWLFPKIYLKSYLRKTRLGYGYWLMRVSTVPPDGCGNGCSNTGQARILPTARRNVSRCPRWLFGASGGGWFRWTKFGSAIESDVNVGVECVARLLDI</sequence>
<keyword evidence="1" id="KW-1133">Transmembrane helix</keyword>
<name>A0A2M3ZRF9_9DIPT</name>
<accession>A0A2M3ZRF9</accession>
<evidence type="ECO:0000313" key="2">
    <source>
        <dbReference type="EMBL" id="MBW31085.1"/>
    </source>
</evidence>
<proteinExistence type="predicted"/>
<protein>
    <submittedName>
        <fullName evidence="2">Putative secreted peptide</fullName>
    </submittedName>
</protein>
<dbReference type="EMBL" id="GGFM01010334">
    <property type="protein sequence ID" value="MBW31085.1"/>
    <property type="molecule type" value="Transcribed_RNA"/>
</dbReference>
<feature type="transmembrane region" description="Helical" evidence="1">
    <location>
        <begin position="6"/>
        <end position="27"/>
    </location>
</feature>
<dbReference type="AlphaFoldDB" id="A0A2M3ZRF9"/>
<keyword evidence="1" id="KW-0472">Membrane</keyword>